<evidence type="ECO:0000313" key="2">
    <source>
        <dbReference type="Proteomes" id="UP000024635"/>
    </source>
</evidence>
<accession>A0A016TVD7</accession>
<gene>
    <name evidence="1" type="primary">Acey_s0076.g1010</name>
    <name evidence="1" type="ORF">Y032_0076g1010</name>
</gene>
<dbReference type="OrthoDB" id="5861985at2759"/>
<protein>
    <submittedName>
        <fullName evidence="1">Uncharacterized protein</fullName>
    </submittedName>
</protein>
<evidence type="ECO:0000313" key="1">
    <source>
        <dbReference type="EMBL" id="EYC06348.1"/>
    </source>
</evidence>
<comment type="caution">
    <text evidence="1">The sequence shown here is derived from an EMBL/GenBank/DDBJ whole genome shotgun (WGS) entry which is preliminary data.</text>
</comment>
<keyword evidence="2" id="KW-1185">Reference proteome</keyword>
<dbReference type="Proteomes" id="UP000024635">
    <property type="component" value="Unassembled WGS sequence"/>
</dbReference>
<proteinExistence type="predicted"/>
<dbReference type="EMBL" id="JARK01001412">
    <property type="protein sequence ID" value="EYC06348.1"/>
    <property type="molecule type" value="Genomic_DNA"/>
</dbReference>
<sequence length="183" mass="20567">MNAIPPKRHVVIGTNEIDNDMAAVLNLGPSFAISQRVTNATIDEALCGVHHFAHRLRSRMQRGPTVLDRESTLLCSMPFLSRGIRRPCSIPSADLKVASLELAIQRIYKNEATQKYRSNLTMIERRGFKKLIRLKDRLRYTIGDKCGSFVVVPQSLDKEIANQMLFDSTTYAETTVAAFRSKG</sequence>
<dbReference type="AlphaFoldDB" id="A0A016TVD7"/>
<name>A0A016TVD7_9BILA</name>
<organism evidence="1 2">
    <name type="scientific">Ancylostoma ceylanicum</name>
    <dbReference type="NCBI Taxonomy" id="53326"/>
    <lineage>
        <taxon>Eukaryota</taxon>
        <taxon>Metazoa</taxon>
        <taxon>Ecdysozoa</taxon>
        <taxon>Nematoda</taxon>
        <taxon>Chromadorea</taxon>
        <taxon>Rhabditida</taxon>
        <taxon>Rhabditina</taxon>
        <taxon>Rhabditomorpha</taxon>
        <taxon>Strongyloidea</taxon>
        <taxon>Ancylostomatidae</taxon>
        <taxon>Ancylostomatinae</taxon>
        <taxon>Ancylostoma</taxon>
    </lineage>
</organism>
<reference evidence="2" key="1">
    <citation type="journal article" date="2015" name="Nat. Genet.">
        <title>The genome and transcriptome of the zoonotic hookworm Ancylostoma ceylanicum identify infection-specific gene families.</title>
        <authorList>
            <person name="Schwarz E.M."/>
            <person name="Hu Y."/>
            <person name="Antoshechkin I."/>
            <person name="Miller M.M."/>
            <person name="Sternberg P.W."/>
            <person name="Aroian R.V."/>
        </authorList>
    </citation>
    <scope>NUCLEOTIDE SEQUENCE</scope>
    <source>
        <strain evidence="2">HY135</strain>
    </source>
</reference>